<gene>
    <name evidence="2" type="ORF">HAX54_032578</name>
</gene>
<organism evidence="2 3">
    <name type="scientific">Datura stramonium</name>
    <name type="common">Jimsonweed</name>
    <name type="synonym">Common thornapple</name>
    <dbReference type="NCBI Taxonomy" id="4076"/>
    <lineage>
        <taxon>Eukaryota</taxon>
        <taxon>Viridiplantae</taxon>
        <taxon>Streptophyta</taxon>
        <taxon>Embryophyta</taxon>
        <taxon>Tracheophyta</taxon>
        <taxon>Spermatophyta</taxon>
        <taxon>Magnoliopsida</taxon>
        <taxon>eudicotyledons</taxon>
        <taxon>Gunneridae</taxon>
        <taxon>Pentapetalae</taxon>
        <taxon>asterids</taxon>
        <taxon>lamiids</taxon>
        <taxon>Solanales</taxon>
        <taxon>Solanaceae</taxon>
        <taxon>Solanoideae</taxon>
        <taxon>Datureae</taxon>
        <taxon>Datura</taxon>
    </lineage>
</organism>
<dbReference type="EMBL" id="JACEIK010004133">
    <property type="protein sequence ID" value="MCD9644380.1"/>
    <property type="molecule type" value="Genomic_DNA"/>
</dbReference>
<feature type="region of interest" description="Disordered" evidence="1">
    <location>
        <begin position="41"/>
        <end position="62"/>
    </location>
</feature>
<dbReference type="Proteomes" id="UP000823775">
    <property type="component" value="Unassembled WGS sequence"/>
</dbReference>
<feature type="compositionally biased region" description="Basic and acidic residues" evidence="1">
    <location>
        <begin position="51"/>
        <end position="62"/>
    </location>
</feature>
<protein>
    <submittedName>
        <fullName evidence="2">Uncharacterized protein</fullName>
    </submittedName>
</protein>
<reference evidence="2 3" key="1">
    <citation type="journal article" date="2021" name="BMC Genomics">
        <title>Datura genome reveals duplications of psychoactive alkaloid biosynthetic genes and high mutation rate following tissue culture.</title>
        <authorList>
            <person name="Rajewski A."/>
            <person name="Carter-House D."/>
            <person name="Stajich J."/>
            <person name="Litt A."/>
        </authorList>
    </citation>
    <scope>NUCLEOTIDE SEQUENCE [LARGE SCALE GENOMIC DNA]</scope>
    <source>
        <strain evidence="2">AR-01</strain>
    </source>
</reference>
<feature type="non-terminal residue" evidence="2">
    <location>
        <position position="1"/>
    </location>
</feature>
<keyword evidence="3" id="KW-1185">Reference proteome</keyword>
<name>A0ABS8VDW6_DATST</name>
<comment type="caution">
    <text evidence="2">The sequence shown here is derived from an EMBL/GenBank/DDBJ whole genome shotgun (WGS) entry which is preliminary data.</text>
</comment>
<proteinExistence type="predicted"/>
<evidence type="ECO:0000313" key="3">
    <source>
        <dbReference type="Proteomes" id="UP000823775"/>
    </source>
</evidence>
<evidence type="ECO:0000256" key="1">
    <source>
        <dbReference type="SAM" id="MobiDB-lite"/>
    </source>
</evidence>
<sequence>SPPKRMGMAILLSPKSPIMLPEMESFKSDADNMTFNGNLNAATSSTPIDMPRYESSSESKDGSIHTHIQAAFELREYVCAGFIARAPYLNINLHKMSIRTGKKFQIVVSIIMLVSSESGPSAKTLAPFARGECRLRAFLP</sequence>
<evidence type="ECO:0000313" key="2">
    <source>
        <dbReference type="EMBL" id="MCD9644380.1"/>
    </source>
</evidence>
<accession>A0ABS8VDW6</accession>